<proteinExistence type="predicted"/>
<evidence type="ECO:0000259" key="5">
    <source>
        <dbReference type="Pfam" id="PF16875"/>
    </source>
</evidence>
<dbReference type="InterPro" id="IPR017853">
    <property type="entry name" value="GH"/>
</dbReference>
<name>A0ABV7V0Z3_9SPHN</name>
<dbReference type="InterPro" id="IPR013785">
    <property type="entry name" value="Aldolase_TIM"/>
</dbReference>
<dbReference type="InterPro" id="IPR050985">
    <property type="entry name" value="Alpha-glycosidase_related"/>
</dbReference>
<dbReference type="InterPro" id="IPR038417">
    <property type="entry name" value="Alpga-gal_N_sf"/>
</dbReference>
<dbReference type="InterPro" id="IPR000111">
    <property type="entry name" value="Glyco_hydro_27/36_CS"/>
</dbReference>
<dbReference type="SUPFAM" id="SSF51445">
    <property type="entry name" value="(Trans)glycosidases"/>
    <property type="match status" value="1"/>
</dbReference>
<keyword evidence="3 6" id="KW-0378">Hydrolase</keyword>
<dbReference type="EMBL" id="JBHRYE010000011">
    <property type="protein sequence ID" value="MFC3671064.1"/>
    <property type="molecule type" value="Genomic_DNA"/>
</dbReference>
<dbReference type="InterPro" id="IPR002252">
    <property type="entry name" value="Glyco_hydro_36"/>
</dbReference>
<reference evidence="7" key="1">
    <citation type="journal article" date="2019" name="Int. J. Syst. Evol. Microbiol.">
        <title>The Global Catalogue of Microorganisms (GCM) 10K type strain sequencing project: providing services to taxonomists for standard genome sequencing and annotation.</title>
        <authorList>
            <consortium name="The Broad Institute Genomics Platform"/>
            <consortium name="The Broad Institute Genome Sequencing Center for Infectious Disease"/>
            <person name="Wu L."/>
            <person name="Ma J."/>
        </authorList>
    </citation>
    <scope>NUCLEOTIDE SEQUENCE [LARGE SCALE GENOMIC DNA]</scope>
    <source>
        <strain evidence="7">KCTC 42224</strain>
    </source>
</reference>
<dbReference type="Pfam" id="PF02065">
    <property type="entry name" value="Melibiase"/>
    <property type="match status" value="1"/>
</dbReference>
<dbReference type="Gene3D" id="3.20.20.70">
    <property type="entry name" value="Aldolase class I"/>
    <property type="match status" value="1"/>
</dbReference>
<evidence type="ECO:0000313" key="7">
    <source>
        <dbReference type="Proteomes" id="UP001595683"/>
    </source>
</evidence>
<sequence>MTAMSNGMLDLASGGAMIVLEPRAGRAPAWRHWGAAADLAGLPPLAQARGPASFSFDQDVPFDTAPVGGLGWFGPAALALRDATGAALDVSWTDCDWARTGDGVMIRLEDGLRGLRLVQTILADGQGGFRIGATLTNNGPAAVSLDWLASAALPLPADAARLVSWRGRHNAELVEQNEPMPAHAWLREGRRGLAGHGGPPGVFVLGEGAGHAQGRVHALQLCWSGDSLIRVERDDEGFFTLMAGAHLQPGEVTLSPGESWAAPEAIAAFSSTGRNGATRVFHAAVRAMVRWPGGAMPIRKVHLNSWEACYFDHDEARILALAEAAAQIGIERFVLDDGWFVGRNDDTAGLGDWTPDPAKYPHGLAPLARKITAMGMEFGLWVEPEMINPDSDLYRAHPDWALATPGRDRPTARHQLVLDLSQAAVRDYLFACLDRLLREVPIGYLKWDHNRDLAPAGGAAQVRGLYDLLARLRAAHPGVEIEACAGGGGRSDAGMAPFVHRYWTSDNIDAVSRVSIQRGFLAFLPPEMMGSHVGASPAHATGRAQALPFRAAVAMPGHFGVEMDPRTLTPAEREDLAGWIAFHRQWRDRLHGGQVWLGEAPDGLVWQAQGTPENHLLFVIRRDPAQDRRPQPLRLPHLAGQGSCTVRLLRLAGGADGHAAPTTALHQAMGATPLIVSGGWLAEAGLPLPPMNAQTVAIFHVEAG</sequence>
<evidence type="ECO:0000256" key="3">
    <source>
        <dbReference type="ARBA" id="ARBA00022801"/>
    </source>
</evidence>
<evidence type="ECO:0000256" key="2">
    <source>
        <dbReference type="ARBA" id="ARBA00012755"/>
    </source>
</evidence>
<dbReference type="PANTHER" id="PTHR43053">
    <property type="entry name" value="GLYCOSIDASE FAMILY 31"/>
    <property type="match status" value="1"/>
</dbReference>
<dbReference type="InterPro" id="IPR031704">
    <property type="entry name" value="Glyco_hydro_36_N"/>
</dbReference>
<dbReference type="GO" id="GO:0004557">
    <property type="term" value="F:alpha-galactosidase activity"/>
    <property type="evidence" value="ECO:0007669"/>
    <property type="project" value="UniProtKB-EC"/>
</dbReference>
<comment type="catalytic activity">
    <reaction evidence="1">
        <text>Hydrolysis of terminal, non-reducing alpha-D-galactose residues in alpha-D-galactosides, including galactose oligosaccharides, galactomannans and galactolipids.</text>
        <dbReference type="EC" id="3.2.1.22"/>
    </reaction>
</comment>
<evidence type="ECO:0000256" key="1">
    <source>
        <dbReference type="ARBA" id="ARBA00001255"/>
    </source>
</evidence>
<dbReference type="CDD" id="cd14791">
    <property type="entry name" value="GH36"/>
    <property type="match status" value="1"/>
</dbReference>
<keyword evidence="4 6" id="KW-0326">Glycosidase</keyword>
<evidence type="ECO:0000256" key="4">
    <source>
        <dbReference type="ARBA" id="ARBA00023295"/>
    </source>
</evidence>
<dbReference type="PANTHER" id="PTHR43053:SF3">
    <property type="entry name" value="ALPHA-GALACTOSIDASE C-RELATED"/>
    <property type="match status" value="1"/>
</dbReference>
<evidence type="ECO:0000313" key="6">
    <source>
        <dbReference type="EMBL" id="MFC3671064.1"/>
    </source>
</evidence>
<organism evidence="6 7">
    <name type="scientific">Novosphingobium pokkalii</name>
    <dbReference type="NCBI Taxonomy" id="1770194"/>
    <lineage>
        <taxon>Bacteria</taxon>
        <taxon>Pseudomonadati</taxon>
        <taxon>Pseudomonadota</taxon>
        <taxon>Alphaproteobacteria</taxon>
        <taxon>Sphingomonadales</taxon>
        <taxon>Sphingomonadaceae</taxon>
        <taxon>Novosphingobium</taxon>
    </lineage>
</organism>
<dbReference type="PRINTS" id="PR00743">
    <property type="entry name" value="GLHYDRLASE36"/>
</dbReference>
<feature type="domain" description="Glycosyl hydrolase family 36 N-terminal" evidence="5">
    <location>
        <begin position="27"/>
        <end position="254"/>
    </location>
</feature>
<gene>
    <name evidence="6" type="ORF">ACFOOT_06475</name>
</gene>
<dbReference type="Proteomes" id="UP001595683">
    <property type="component" value="Unassembled WGS sequence"/>
</dbReference>
<protein>
    <recommendedName>
        <fullName evidence="2">alpha-galactosidase</fullName>
        <ecNumber evidence="2">3.2.1.22</ecNumber>
    </recommendedName>
</protein>
<keyword evidence="7" id="KW-1185">Reference proteome</keyword>
<dbReference type="RefSeq" id="WP_229814990.1">
    <property type="nucleotide sequence ID" value="NZ_BMZP01000001.1"/>
</dbReference>
<comment type="caution">
    <text evidence="6">The sequence shown here is derived from an EMBL/GenBank/DDBJ whole genome shotgun (WGS) entry which is preliminary data.</text>
</comment>
<dbReference type="Gene3D" id="2.70.98.60">
    <property type="entry name" value="alpha-galactosidase from lactobacil brevis"/>
    <property type="match status" value="1"/>
</dbReference>
<accession>A0ABV7V0Z3</accession>
<dbReference type="Pfam" id="PF16875">
    <property type="entry name" value="Glyco_hydro_36N"/>
    <property type="match status" value="1"/>
</dbReference>
<dbReference type="EC" id="3.2.1.22" evidence="2"/>
<dbReference type="PROSITE" id="PS00512">
    <property type="entry name" value="ALPHA_GALACTOSIDASE"/>
    <property type="match status" value="1"/>
</dbReference>